<dbReference type="Proteomes" id="UP000001072">
    <property type="component" value="Unassembled WGS sequence"/>
</dbReference>
<gene>
    <name evidence="1" type="ORF">MELLADRAFT_69788</name>
</gene>
<dbReference type="HOGENOM" id="CLU_973427_0_0_1"/>
<dbReference type="InParanoid" id="F4SC62"/>
<proteinExistence type="predicted"/>
<name>F4SC62_MELLP</name>
<evidence type="ECO:0000313" key="2">
    <source>
        <dbReference type="Proteomes" id="UP000001072"/>
    </source>
</evidence>
<dbReference type="RefSeq" id="XP_007418962.1">
    <property type="nucleotide sequence ID" value="XM_007418900.1"/>
</dbReference>
<sequence length="245" mass="29314">MDTIQYCIRRRIKNQLWHDELNIALKLYKDKMVQHIGSLDHGNWRLASISSEKSICTLDFRHKKQLQKVVETQVVQRQYIESVHNLPSNSIIEKVYRDWIHNKLRSHSATILDYIDSLQDERIEFQSVEWDVKPYGMNLSPLLDPTKAIKVIQFWARHVHVFLNMKRLGETVELQKTVEKLVMRSFEETSRIMAVFLEEKDGTTFTYERPVLYEFLKYFNAQNHLMNEGIQKVLVEYENKVKWKN</sequence>
<dbReference type="AlphaFoldDB" id="F4SC62"/>
<reference evidence="2" key="1">
    <citation type="journal article" date="2011" name="Proc. Natl. Acad. Sci. U.S.A.">
        <title>Obligate biotrophy features unraveled by the genomic analysis of rust fungi.</title>
        <authorList>
            <person name="Duplessis S."/>
            <person name="Cuomo C.A."/>
            <person name="Lin Y.-C."/>
            <person name="Aerts A."/>
            <person name="Tisserant E."/>
            <person name="Veneault-Fourrey C."/>
            <person name="Joly D.L."/>
            <person name="Hacquard S."/>
            <person name="Amselem J."/>
            <person name="Cantarel B.L."/>
            <person name="Chiu R."/>
            <person name="Coutinho P.M."/>
            <person name="Feau N."/>
            <person name="Field M."/>
            <person name="Frey P."/>
            <person name="Gelhaye E."/>
            <person name="Goldberg J."/>
            <person name="Grabherr M.G."/>
            <person name="Kodira C.D."/>
            <person name="Kohler A."/>
            <person name="Kuees U."/>
            <person name="Lindquist E.A."/>
            <person name="Lucas S.M."/>
            <person name="Mago R."/>
            <person name="Mauceli E."/>
            <person name="Morin E."/>
            <person name="Murat C."/>
            <person name="Pangilinan J.L."/>
            <person name="Park R."/>
            <person name="Pearson M."/>
            <person name="Quesneville H."/>
            <person name="Rouhier N."/>
            <person name="Sakthikumar S."/>
            <person name="Salamov A.A."/>
            <person name="Schmutz J."/>
            <person name="Selles B."/>
            <person name="Shapiro H."/>
            <person name="Tanguay P."/>
            <person name="Tuskan G.A."/>
            <person name="Henrissat B."/>
            <person name="Van de Peer Y."/>
            <person name="Rouze P."/>
            <person name="Ellis J.G."/>
            <person name="Dodds P.N."/>
            <person name="Schein J.E."/>
            <person name="Zhong S."/>
            <person name="Hamelin R.C."/>
            <person name="Grigoriev I.V."/>
            <person name="Szabo L.J."/>
            <person name="Martin F."/>
        </authorList>
    </citation>
    <scope>NUCLEOTIDE SEQUENCE [LARGE SCALE GENOMIC DNA]</scope>
    <source>
        <strain evidence="2">98AG31 / pathotype 3-4-7</strain>
    </source>
</reference>
<keyword evidence="2" id="KW-1185">Reference proteome</keyword>
<evidence type="ECO:0000313" key="1">
    <source>
        <dbReference type="EMBL" id="EGF97774.1"/>
    </source>
</evidence>
<dbReference type="KEGG" id="mlr:MELLADRAFT_69788"/>
<dbReference type="VEuPathDB" id="FungiDB:MELLADRAFT_69788"/>
<protein>
    <submittedName>
        <fullName evidence="1">Uncharacterized protein</fullName>
    </submittedName>
</protein>
<accession>F4SC62</accession>
<dbReference type="EMBL" id="GL883200">
    <property type="protein sequence ID" value="EGF97774.1"/>
    <property type="molecule type" value="Genomic_DNA"/>
</dbReference>
<dbReference type="GeneID" id="18931322"/>
<organism evidence="2">
    <name type="scientific">Melampsora larici-populina (strain 98AG31 / pathotype 3-4-7)</name>
    <name type="common">Poplar leaf rust fungus</name>
    <dbReference type="NCBI Taxonomy" id="747676"/>
    <lineage>
        <taxon>Eukaryota</taxon>
        <taxon>Fungi</taxon>
        <taxon>Dikarya</taxon>
        <taxon>Basidiomycota</taxon>
        <taxon>Pucciniomycotina</taxon>
        <taxon>Pucciniomycetes</taxon>
        <taxon>Pucciniales</taxon>
        <taxon>Melampsoraceae</taxon>
        <taxon>Melampsora</taxon>
    </lineage>
</organism>